<keyword evidence="1" id="KW-0812">Transmembrane</keyword>
<gene>
    <name evidence="4" type="ORF">NHG85_07520</name>
</gene>
<dbReference type="Proteomes" id="UP001139477">
    <property type="component" value="Unassembled WGS sequence"/>
</dbReference>
<proteinExistence type="predicted"/>
<evidence type="ECO:0000256" key="1">
    <source>
        <dbReference type="SAM" id="Phobius"/>
    </source>
</evidence>
<dbReference type="GO" id="GO:0016020">
    <property type="term" value="C:membrane"/>
    <property type="evidence" value="ECO:0007669"/>
    <property type="project" value="TreeGrafter"/>
</dbReference>
<feature type="domain" description="Acyltransferase 3" evidence="2">
    <location>
        <begin position="8"/>
        <end position="325"/>
    </location>
</feature>
<keyword evidence="4" id="KW-0012">Acyltransferase</keyword>
<accession>A0A9X2JP42</accession>
<feature type="transmembrane region" description="Helical" evidence="1">
    <location>
        <begin position="74"/>
        <end position="94"/>
    </location>
</feature>
<dbReference type="GO" id="GO:0016747">
    <property type="term" value="F:acyltransferase activity, transferring groups other than amino-acyl groups"/>
    <property type="evidence" value="ECO:0007669"/>
    <property type="project" value="InterPro"/>
</dbReference>
<dbReference type="InterPro" id="IPR043968">
    <property type="entry name" value="SGNH"/>
</dbReference>
<feature type="domain" description="SGNH" evidence="3">
    <location>
        <begin position="396"/>
        <end position="608"/>
    </location>
</feature>
<dbReference type="EMBL" id="JAMYXC010000112">
    <property type="protein sequence ID" value="MCP1168374.1"/>
    <property type="molecule type" value="Genomic_DNA"/>
</dbReference>
<dbReference type="Pfam" id="PF19040">
    <property type="entry name" value="SGNH"/>
    <property type="match status" value="1"/>
</dbReference>
<dbReference type="AlphaFoldDB" id="A0A9X2JP42"/>
<sequence>MQSAYRTEIDGLRALAVLPVIAYHAALGPFSGGFVGVDVFFVLSGYLITGLIVEDLEQDRFSIVQFYERRARRLLPALCLVLVVCLPLAWALMIPEQLAGFARSLLATGLFASNILFWRESDYFGPAAEEKPLLHTWSLGVEEQFYVLFPLLLMVVWRHGGRSWIRPILAVAALASLLLSEWGARHYPDANFYLLPSRGWELLAGALCALMPPMRSRWDGIAALIGIGLVLGAMLAYDSTTPFPSIHALVPVGGTVLILRFAVTGTIVAKLLSLRPLVLIGLISYSAYLWHQPLMAFARLQWWIPQGPGLMAGMAALSLALAYPTWLFVEAPFRGARPRALPTRRALFAASGGVLATMIALGTLGHLTGGFPSRLPDGFEEFHAEGRFEAIRAGRCHYNRQPPYATLDLFVSEWDCRPERQEADLPRLAVYGDSHAADVAMALRGAGLNPLQVGGMGCPLLEGRGGPHCDPLLKLFLDEVRPGDWILLANRYSRDELEAGSLRRVIEFWSHRGARVLLFSPLPEFTHYERIRVMRQAEGLAGMTPDFGPALRFAERMQTLEMGESWAVLDSWALFCPEGQDCGAYGPAGFLYFNADHLAPAGAERFGANLRDALIGMGYHATAMASLQ</sequence>
<dbReference type="RefSeq" id="WP_253331224.1">
    <property type="nucleotide sequence ID" value="NZ_JAMYXC010000112.1"/>
</dbReference>
<feature type="transmembrane region" description="Helical" evidence="1">
    <location>
        <begin position="34"/>
        <end position="53"/>
    </location>
</feature>
<feature type="transmembrane region" description="Helical" evidence="1">
    <location>
        <begin position="345"/>
        <end position="367"/>
    </location>
</feature>
<dbReference type="PANTHER" id="PTHR23028">
    <property type="entry name" value="ACETYLTRANSFERASE"/>
    <property type="match status" value="1"/>
</dbReference>
<evidence type="ECO:0000259" key="3">
    <source>
        <dbReference type="Pfam" id="PF19040"/>
    </source>
</evidence>
<evidence type="ECO:0000313" key="4">
    <source>
        <dbReference type="EMBL" id="MCP1168374.1"/>
    </source>
</evidence>
<keyword evidence="1" id="KW-1133">Transmembrane helix</keyword>
<evidence type="ECO:0000259" key="2">
    <source>
        <dbReference type="Pfam" id="PF01757"/>
    </source>
</evidence>
<organism evidence="4 5">
    <name type="scientific">Limimaricola litoreus</name>
    <dbReference type="NCBI Taxonomy" id="2955316"/>
    <lineage>
        <taxon>Bacteria</taxon>
        <taxon>Pseudomonadati</taxon>
        <taxon>Pseudomonadota</taxon>
        <taxon>Alphaproteobacteria</taxon>
        <taxon>Rhodobacterales</taxon>
        <taxon>Paracoccaceae</taxon>
        <taxon>Limimaricola</taxon>
    </lineage>
</organism>
<evidence type="ECO:0000313" key="5">
    <source>
        <dbReference type="Proteomes" id="UP001139477"/>
    </source>
</evidence>
<dbReference type="InterPro" id="IPR002656">
    <property type="entry name" value="Acyl_transf_3_dom"/>
</dbReference>
<feature type="transmembrane region" description="Helical" evidence="1">
    <location>
        <begin position="272"/>
        <end position="290"/>
    </location>
</feature>
<keyword evidence="4" id="KW-0808">Transferase</keyword>
<keyword evidence="5" id="KW-1185">Reference proteome</keyword>
<dbReference type="GO" id="GO:0009103">
    <property type="term" value="P:lipopolysaccharide biosynthetic process"/>
    <property type="evidence" value="ECO:0007669"/>
    <property type="project" value="TreeGrafter"/>
</dbReference>
<name>A0A9X2JP42_9RHOB</name>
<feature type="transmembrane region" description="Helical" evidence="1">
    <location>
        <begin position="243"/>
        <end position="263"/>
    </location>
</feature>
<comment type="caution">
    <text evidence="4">The sequence shown here is derived from an EMBL/GenBank/DDBJ whole genome shotgun (WGS) entry which is preliminary data.</text>
</comment>
<dbReference type="InterPro" id="IPR050879">
    <property type="entry name" value="Acyltransferase_3"/>
</dbReference>
<keyword evidence="1" id="KW-0472">Membrane</keyword>
<feature type="transmembrane region" description="Helical" evidence="1">
    <location>
        <begin position="310"/>
        <end position="333"/>
    </location>
</feature>
<dbReference type="Pfam" id="PF01757">
    <property type="entry name" value="Acyl_transf_3"/>
    <property type="match status" value="1"/>
</dbReference>
<feature type="transmembrane region" description="Helical" evidence="1">
    <location>
        <begin position="100"/>
        <end position="118"/>
    </location>
</feature>
<dbReference type="PANTHER" id="PTHR23028:SF53">
    <property type="entry name" value="ACYL_TRANSF_3 DOMAIN-CONTAINING PROTEIN"/>
    <property type="match status" value="1"/>
</dbReference>
<feature type="transmembrane region" description="Helical" evidence="1">
    <location>
        <begin position="12"/>
        <end position="28"/>
    </location>
</feature>
<protein>
    <submittedName>
        <fullName evidence="4">Acyltransferase</fullName>
    </submittedName>
</protein>
<feature type="transmembrane region" description="Helical" evidence="1">
    <location>
        <begin position="218"/>
        <end position="237"/>
    </location>
</feature>
<reference evidence="4" key="1">
    <citation type="submission" date="2022-06" db="EMBL/GenBank/DDBJ databases">
        <title>Limimaricola sediminis sp. nov., isolated from an intertidal sediment.</title>
        <authorList>
            <person name="Shao X."/>
        </authorList>
    </citation>
    <scope>NUCLEOTIDE SEQUENCE</scope>
    <source>
        <strain evidence="4">ASW11-118</strain>
    </source>
</reference>